<dbReference type="EMBL" id="PCWQ01000007">
    <property type="protein sequence ID" value="PIR07135.1"/>
    <property type="molecule type" value="Genomic_DNA"/>
</dbReference>
<evidence type="ECO:0000256" key="10">
    <source>
        <dbReference type="PIRNR" id="PIRNR001563"/>
    </source>
</evidence>
<comment type="caution">
    <text evidence="12">The sequence shown here is derived from an EMBL/GenBank/DDBJ whole genome shotgun (WGS) entry which is preliminary data.</text>
</comment>
<dbReference type="Gene3D" id="3.90.190.20">
    <property type="entry name" value="Mur ligase, C-terminal domain"/>
    <property type="match status" value="1"/>
</dbReference>
<dbReference type="InterPro" id="IPR001645">
    <property type="entry name" value="Folylpolyglutamate_synth"/>
</dbReference>
<proteinExistence type="inferred from homology"/>
<evidence type="ECO:0000313" key="12">
    <source>
        <dbReference type="EMBL" id="PIR07135.1"/>
    </source>
</evidence>
<evidence type="ECO:0000256" key="7">
    <source>
        <dbReference type="ARBA" id="ARBA00022842"/>
    </source>
</evidence>
<keyword evidence="7" id="KW-0460">Magnesium</keyword>
<dbReference type="EC" id="6.3.2.17" evidence="2"/>
<dbReference type="Gene3D" id="3.40.1190.10">
    <property type="entry name" value="Mur-like, catalytic domain"/>
    <property type="match status" value="1"/>
</dbReference>
<gene>
    <name evidence="12" type="ORF">COV55_01750</name>
</gene>
<keyword evidence="6 10" id="KW-0067">ATP-binding</keyword>
<dbReference type="PANTHER" id="PTHR11136:SF0">
    <property type="entry name" value="DIHYDROFOLATE SYNTHETASE-RELATED"/>
    <property type="match status" value="1"/>
</dbReference>
<feature type="domain" description="Mur ligase C-terminal" evidence="11">
    <location>
        <begin position="286"/>
        <end position="407"/>
    </location>
</feature>
<dbReference type="GO" id="GO:0005524">
    <property type="term" value="F:ATP binding"/>
    <property type="evidence" value="ECO:0007669"/>
    <property type="project" value="UniProtKB-KW"/>
</dbReference>
<keyword evidence="3 10" id="KW-0436">Ligase</keyword>
<dbReference type="InterPro" id="IPR036565">
    <property type="entry name" value="Mur-like_cat_sf"/>
</dbReference>
<dbReference type="GO" id="GO:0004326">
    <property type="term" value="F:tetrahydrofolylpolyglutamate synthase activity"/>
    <property type="evidence" value="ECO:0007669"/>
    <property type="project" value="UniProtKB-EC"/>
</dbReference>
<dbReference type="PANTHER" id="PTHR11136">
    <property type="entry name" value="FOLYLPOLYGLUTAMATE SYNTHASE-RELATED"/>
    <property type="match status" value="1"/>
</dbReference>
<evidence type="ECO:0000256" key="4">
    <source>
        <dbReference type="ARBA" id="ARBA00022723"/>
    </source>
</evidence>
<comment type="similarity">
    <text evidence="1 10">Belongs to the folylpolyglutamate synthase family.</text>
</comment>
<name>A0A2H0NG50_9BACT</name>
<protein>
    <recommendedName>
        <fullName evidence="2">tetrahydrofolate synthase</fullName>
        <ecNumber evidence="2">6.3.2.17</ecNumber>
    </recommendedName>
    <alternativeName>
        <fullName evidence="8">Tetrahydrofolylpolyglutamate synthase</fullName>
    </alternativeName>
</protein>
<evidence type="ECO:0000313" key="13">
    <source>
        <dbReference type="Proteomes" id="UP000230564"/>
    </source>
</evidence>
<evidence type="ECO:0000256" key="3">
    <source>
        <dbReference type="ARBA" id="ARBA00022598"/>
    </source>
</evidence>
<accession>A0A2H0NG50</accession>
<dbReference type="PROSITE" id="PS01012">
    <property type="entry name" value="FOLYLPOLYGLU_SYNT_2"/>
    <property type="match status" value="1"/>
</dbReference>
<dbReference type="AlphaFoldDB" id="A0A2H0NG50"/>
<dbReference type="SUPFAM" id="SSF53623">
    <property type="entry name" value="MurD-like peptide ligases, catalytic domain"/>
    <property type="match status" value="1"/>
</dbReference>
<dbReference type="Proteomes" id="UP000230564">
    <property type="component" value="Unassembled WGS sequence"/>
</dbReference>
<evidence type="ECO:0000256" key="6">
    <source>
        <dbReference type="ARBA" id="ARBA00022840"/>
    </source>
</evidence>
<dbReference type="PIRSF" id="PIRSF001563">
    <property type="entry name" value="Folylpolyglu_synth"/>
    <property type="match status" value="1"/>
</dbReference>
<dbReference type="GO" id="GO:0046872">
    <property type="term" value="F:metal ion binding"/>
    <property type="evidence" value="ECO:0007669"/>
    <property type="project" value="UniProtKB-KW"/>
</dbReference>
<dbReference type="Pfam" id="PF02875">
    <property type="entry name" value="Mur_ligase_C"/>
    <property type="match status" value="1"/>
</dbReference>
<dbReference type="InterPro" id="IPR036615">
    <property type="entry name" value="Mur_ligase_C_dom_sf"/>
</dbReference>
<sequence>MKTYQKDIAFLESLANLPQKNYLLGLKDRSIFLIRLKNFLTLVGNPQNKLKFIHIAGTSGKGSTVGILRELMANARLKVGSYTSPFATTSLEKIQINQNLISPKDLHQILEQKIKPALNKYILKFPTEPISYFEAWLAIGLLYYQQAECNWVILETGLGGTHDATNVITHPKITAITNIGLDHTHILGHTKKKIAQDKAGIIKKGSRFLTTEKSPKLISIFKSVTKKKKAKFIVLKNLTRQYDGGTYFSTPRQKNNLNLALNVLDVLKIKPRQVQKIINNFQLICRQEIIQKNPLVILDGAHNPDKLSNLVNFIKQQKYKKLHLIIGLAENKDCRQALKKILPLADYLYLTRFLVIQRKTAALRKLYQQSRRISKIPCQLFLDPHQALEAAFAQARQSDLILITGSFFLTGELRKYWITEEYIIKNLKTFK</sequence>
<organism evidence="12 13">
    <name type="scientific">Candidatus Komeilibacteria bacterium CG11_big_fil_rev_8_21_14_0_20_36_20</name>
    <dbReference type="NCBI Taxonomy" id="1974477"/>
    <lineage>
        <taxon>Bacteria</taxon>
        <taxon>Candidatus Komeiliibacteriota</taxon>
    </lineage>
</organism>
<evidence type="ECO:0000256" key="9">
    <source>
        <dbReference type="ARBA" id="ARBA00047493"/>
    </source>
</evidence>
<dbReference type="NCBIfam" id="TIGR01499">
    <property type="entry name" value="folC"/>
    <property type="match status" value="1"/>
</dbReference>
<evidence type="ECO:0000256" key="5">
    <source>
        <dbReference type="ARBA" id="ARBA00022741"/>
    </source>
</evidence>
<dbReference type="InterPro" id="IPR004101">
    <property type="entry name" value="Mur_ligase_C"/>
</dbReference>
<evidence type="ECO:0000256" key="1">
    <source>
        <dbReference type="ARBA" id="ARBA00008276"/>
    </source>
</evidence>
<dbReference type="SUPFAM" id="SSF53244">
    <property type="entry name" value="MurD-like peptide ligases, peptide-binding domain"/>
    <property type="match status" value="1"/>
</dbReference>
<evidence type="ECO:0000259" key="11">
    <source>
        <dbReference type="Pfam" id="PF02875"/>
    </source>
</evidence>
<dbReference type="GO" id="GO:0008841">
    <property type="term" value="F:dihydrofolate synthase activity"/>
    <property type="evidence" value="ECO:0007669"/>
    <property type="project" value="TreeGrafter"/>
</dbReference>
<reference evidence="12 13" key="1">
    <citation type="submission" date="2017-09" db="EMBL/GenBank/DDBJ databases">
        <title>Depth-based differentiation of microbial function through sediment-hosted aquifers and enrichment of novel symbionts in the deep terrestrial subsurface.</title>
        <authorList>
            <person name="Probst A.J."/>
            <person name="Ladd B."/>
            <person name="Jarett J.K."/>
            <person name="Geller-Mcgrath D.E."/>
            <person name="Sieber C.M."/>
            <person name="Emerson J.B."/>
            <person name="Anantharaman K."/>
            <person name="Thomas B.C."/>
            <person name="Malmstrom R."/>
            <person name="Stieglmeier M."/>
            <person name="Klingl A."/>
            <person name="Woyke T."/>
            <person name="Ryan C.M."/>
            <person name="Banfield J.F."/>
        </authorList>
    </citation>
    <scope>NUCLEOTIDE SEQUENCE [LARGE SCALE GENOMIC DNA]</scope>
    <source>
        <strain evidence="12">CG11_big_fil_rev_8_21_14_0_20_36_20</strain>
    </source>
</reference>
<evidence type="ECO:0000256" key="8">
    <source>
        <dbReference type="ARBA" id="ARBA00030592"/>
    </source>
</evidence>
<dbReference type="GO" id="GO:0005737">
    <property type="term" value="C:cytoplasm"/>
    <property type="evidence" value="ECO:0007669"/>
    <property type="project" value="TreeGrafter"/>
</dbReference>
<keyword evidence="4" id="KW-0479">Metal-binding</keyword>
<dbReference type="InterPro" id="IPR018109">
    <property type="entry name" value="Folylpolyglutamate_synth_CS"/>
</dbReference>
<keyword evidence="5 10" id="KW-0547">Nucleotide-binding</keyword>
<evidence type="ECO:0000256" key="2">
    <source>
        <dbReference type="ARBA" id="ARBA00013025"/>
    </source>
</evidence>
<comment type="catalytic activity">
    <reaction evidence="9">
        <text>(6S)-5,6,7,8-tetrahydrofolyl-(gamma-L-Glu)(n) + L-glutamate + ATP = (6S)-5,6,7,8-tetrahydrofolyl-(gamma-L-Glu)(n+1) + ADP + phosphate + H(+)</text>
        <dbReference type="Rhea" id="RHEA:10580"/>
        <dbReference type="Rhea" id="RHEA-COMP:14738"/>
        <dbReference type="Rhea" id="RHEA-COMP:14740"/>
        <dbReference type="ChEBI" id="CHEBI:15378"/>
        <dbReference type="ChEBI" id="CHEBI:29985"/>
        <dbReference type="ChEBI" id="CHEBI:30616"/>
        <dbReference type="ChEBI" id="CHEBI:43474"/>
        <dbReference type="ChEBI" id="CHEBI:141005"/>
        <dbReference type="ChEBI" id="CHEBI:456216"/>
        <dbReference type="EC" id="6.3.2.17"/>
    </reaction>
</comment>